<evidence type="ECO:0000256" key="7">
    <source>
        <dbReference type="ARBA" id="ARBA00023180"/>
    </source>
</evidence>
<evidence type="ECO:0000256" key="3">
    <source>
        <dbReference type="ARBA" id="ARBA00022622"/>
    </source>
</evidence>
<evidence type="ECO:0000313" key="13">
    <source>
        <dbReference type="Proteomes" id="UP001346869"/>
    </source>
</evidence>
<gene>
    <name evidence="12" type="ORF">PBY51_005116</name>
</gene>
<dbReference type="GO" id="GO:0005886">
    <property type="term" value="C:plasma membrane"/>
    <property type="evidence" value="ECO:0007669"/>
    <property type="project" value="UniProtKB-SubCell"/>
</dbReference>
<evidence type="ECO:0000256" key="4">
    <source>
        <dbReference type="ARBA" id="ARBA00022729"/>
    </source>
</evidence>
<keyword evidence="5" id="KW-0472">Membrane</keyword>
<dbReference type="InterPro" id="IPR046354">
    <property type="entry name" value="SPACA4/Bouncer"/>
</dbReference>
<dbReference type="EMBL" id="JAUZQC010000018">
    <property type="protein sequence ID" value="KAK5854970.1"/>
    <property type="molecule type" value="Genomic_DNA"/>
</dbReference>
<comment type="similarity">
    <text evidence="9">Belongs to the SPACA4/bouncer family.</text>
</comment>
<dbReference type="GO" id="GO:0098552">
    <property type="term" value="C:side of membrane"/>
    <property type="evidence" value="ECO:0007669"/>
    <property type="project" value="UniProtKB-KW"/>
</dbReference>
<feature type="chain" id="PRO_5042997002" description="UPAR/Ly6 domain-containing protein" evidence="10">
    <location>
        <begin position="21"/>
        <end position="126"/>
    </location>
</feature>
<dbReference type="PANTHER" id="PTHR47613">
    <property type="entry name" value="SPERM ACROSOME MEMBRANE-ASSOCIATED PROTEIN 4"/>
    <property type="match status" value="1"/>
</dbReference>
<evidence type="ECO:0000313" key="12">
    <source>
        <dbReference type="EMBL" id="KAK5854970.1"/>
    </source>
</evidence>
<evidence type="ECO:0000256" key="5">
    <source>
        <dbReference type="ARBA" id="ARBA00023136"/>
    </source>
</evidence>
<evidence type="ECO:0000256" key="6">
    <source>
        <dbReference type="ARBA" id="ARBA00023157"/>
    </source>
</evidence>
<keyword evidence="3" id="KW-0336">GPI-anchor</keyword>
<accession>A0AAN7X646</accession>
<feature type="signal peptide" evidence="10">
    <location>
        <begin position="1"/>
        <end position="20"/>
    </location>
</feature>
<organism evidence="12 13">
    <name type="scientific">Eleginops maclovinus</name>
    <name type="common">Patagonian blennie</name>
    <name type="synonym">Eleginus maclovinus</name>
    <dbReference type="NCBI Taxonomy" id="56733"/>
    <lineage>
        <taxon>Eukaryota</taxon>
        <taxon>Metazoa</taxon>
        <taxon>Chordata</taxon>
        <taxon>Craniata</taxon>
        <taxon>Vertebrata</taxon>
        <taxon>Euteleostomi</taxon>
        <taxon>Actinopterygii</taxon>
        <taxon>Neopterygii</taxon>
        <taxon>Teleostei</taxon>
        <taxon>Neoteleostei</taxon>
        <taxon>Acanthomorphata</taxon>
        <taxon>Eupercaria</taxon>
        <taxon>Perciformes</taxon>
        <taxon>Notothenioidei</taxon>
        <taxon>Eleginopidae</taxon>
        <taxon>Eleginops</taxon>
    </lineage>
</organism>
<feature type="domain" description="UPAR/Ly6" evidence="11">
    <location>
        <begin position="20"/>
        <end position="101"/>
    </location>
</feature>
<dbReference type="Pfam" id="PF00021">
    <property type="entry name" value="UPAR_LY6"/>
    <property type="match status" value="1"/>
</dbReference>
<dbReference type="SUPFAM" id="SSF57302">
    <property type="entry name" value="Snake toxin-like"/>
    <property type="match status" value="1"/>
</dbReference>
<dbReference type="InterPro" id="IPR045860">
    <property type="entry name" value="Snake_toxin-like_sf"/>
</dbReference>
<reference evidence="12 13" key="1">
    <citation type="journal article" date="2023" name="Genes (Basel)">
        <title>Chromosome-Level Genome Assembly and Circadian Gene Repertoire of the Patagonia Blennie Eleginops maclovinus-The Closest Ancestral Proxy of Antarctic Cryonotothenioids.</title>
        <authorList>
            <person name="Cheng C.C."/>
            <person name="Rivera-Colon A.G."/>
            <person name="Minhas B.F."/>
            <person name="Wilson L."/>
            <person name="Rayamajhi N."/>
            <person name="Vargas-Chacoff L."/>
            <person name="Catchen J.M."/>
        </authorList>
    </citation>
    <scope>NUCLEOTIDE SEQUENCE [LARGE SCALE GENOMIC DNA]</scope>
    <source>
        <strain evidence="12">JMC-PN-2008</strain>
    </source>
</reference>
<protein>
    <recommendedName>
        <fullName evidence="11">UPAR/Ly6 domain-containing protein</fullName>
    </recommendedName>
</protein>
<dbReference type="PANTHER" id="PTHR47613:SF1">
    <property type="entry name" value="SPERM ACROSOME MEMBRANE-ASSOCIATED PROTEIN 4"/>
    <property type="match status" value="1"/>
</dbReference>
<reference evidence="12 13" key="2">
    <citation type="journal article" date="2023" name="Mol. Biol. Evol.">
        <title>Genomics of Secondarily Temperate Adaptation in the Only Non-Antarctic Icefish.</title>
        <authorList>
            <person name="Rivera-Colon A.G."/>
            <person name="Rayamajhi N."/>
            <person name="Minhas B.F."/>
            <person name="Madrigal G."/>
            <person name="Bilyk K.T."/>
            <person name="Yoon V."/>
            <person name="Hune M."/>
            <person name="Gregory S."/>
            <person name="Cheng C.H.C."/>
            <person name="Catchen J.M."/>
        </authorList>
    </citation>
    <scope>NUCLEOTIDE SEQUENCE [LARGE SCALE GENOMIC DNA]</scope>
    <source>
        <strain evidence="12">JMC-PN-2008</strain>
    </source>
</reference>
<keyword evidence="13" id="KW-1185">Reference proteome</keyword>
<evidence type="ECO:0000259" key="11">
    <source>
        <dbReference type="Pfam" id="PF00021"/>
    </source>
</evidence>
<dbReference type="AlphaFoldDB" id="A0AAN7X646"/>
<dbReference type="Gene3D" id="2.10.60.10">
    <property type="entry name" value="CD59"/>
    <property type="match status" value="1"/>
</dbReference>
<keyword evidence="4 10" id="KW-0732">Signal</keyword>
<dbReference type="InterPro" id="IPR016054">
    <property type="entry name" value="LY6_UPA_recep-like"/>
</dbReference>
<evidence type="ECO:0000256" key="9">
    <source>
        <dbReference type="ARBA" id="ARBA00029446"/>
    </source>
</evidence>
<name>A0AAN7X646_ELEMC</name>
<dbReference type="GO" id="GO:0035036">
    <property type="term" value="P:sperm-egg recognition"/>
    <property type="evidence" value="ECO:0007669"/>
    <property type="project" value="TreeGrafter"/>
</dbReference>
<comment type="caution">
    <text evidence="12">The sequence shown here is derived from an EMBL/GenBank/DDBJ whole genome shotgun (WGS) entry which is preliminary data.</text>
</comment>
<dbReference type="Proteomes" id="UP001346869">
    <property type="component" value="Unassembled WGS sequence"/>
</dbReference>
<proteinExistence type="inferred from homology"/>
<keyword evidence="2" id="KW-1003">Cell membrane</keyword>
<evidence type="ECO:0000256" key="8">
    <source>
        <dbReference type="ARBA" id="ARBA00023288"/>
    </source>
</evidence>
<evidence type="ECO:0000256" key="1">
    <source>
        <dbReference type="ARBA" id="ARBA00004609"/>
    </source>
</evidence>
<evidence type="ECO:0000256" key="2">
    <source>
        <dbReference type="ARBA" id="ARBA00022475"/>
    </source>
</evidence>
<keyword evidence="6" id="KW-1015">Disulfide bond</keyword>
<comment type="subcellular location">
    <subcellularLocation>
        <location evidence="1">Cell membrane</location>
        <topology evidence="1">Lipid-anchor</topology>
        <topology evidence="1">GPI-anchor</topology>
    </subcellularLocation>
</comment>
<evidence type="ECO:0000256" key="10">
    <source>
        <dbReference type="SAM" id="SignalP"/>
    </source>
</evidence>
<sequence length="126" mass="13452">MNRLLWSCAALFTLFVTVEALSCNTCAVDILGSCLINGVVNCTNTQDRCYTAVARFSADLLDIHERGCIEQSKCINSTGSILNVNYKITKTCCSGSNLCNAAVVPQRSLTAVLAAALVVVLSQWGL</sequence>
<keyword evidence="7" id="KW-0325">Glycoprotein</keyword>
<keyword evidence="8" id="KW-0449">Lipoprotein</keyword>